<accession>A0A9D1ZV58</accession>
<feature type="transmembrane region" description="Helical" evidence="1">
    <location>
        <begin position="75"/>
        <end position="95"/>
    </location>
</feature>
<reference evidence="2" key="1">
    <citation type="journal article" date="2021" name="PeerJ">
        <title>Extensive microbial diversity within the chicken gut microbiome revealed by metagenomics and culture.</title>
        <authorList>
            <person name="Gilroy R."/>
            <person name="Ravi A."/>
            <person name="Getino M."/>
            <person name="Pursley I."/>
            <person name="Horton D.L."/>
            <person name="Alikhan N.F."/>
            <person name="Baker D."/>
            <person name="Gharbi K."/>
            <person name="Hall N."/>
            <person name="Watson M."/>
            <person name="Adriaenssens E.M."/>
            <person name="Foster-Nyarko E."/>
            <person name="Jarju S."/>
            <person name="Secka A."/>
            <person name="Antonio M."/>
            <person name="Oren A."/>
            <person name="Chaudhuri R.R."/>
            <person name="La Ragione R."/>
            <person name="Hildebrand F."/>
            <person name="Pallen M.J."/>
        </authorList>
    </citation>
    <scope>NUCLEOTIDE SEQUENCE</scope>
    <source>
        <strain evidence="2">1345</strain>
    </source>
</reference>
<protein>
    <submittedName>
        <fullName evidence="2">Uncharacterized protein</fullName>
    </submittedName>
</protein>
<dbReference type="EMBL" id="DXCQ01000044">
    <property type="protein sequence ID" value="HIY97057.1"/>
    <property type="molecule type" value="Genomic_DNA"/>
</dbReference>
<evidence type="ECO:0000313" key="3">
    <source>
        <dbReference type="Proteomes" id="UP000886750"/>
    </source>
</evidence>
<name>A0A9D1ZV58_9FIRM</name>
<keyword evidence="1" id="KW-1133">Transmembrane helix</keyword>
<feature type="transmembrane region" description="Helical" evidence="1">
    <location>
        <begin position="15"/>
        <end position="36"/>
    </location>
</feature>
<comment type="caution">
    <text evidence="2">The sequence shown here is derived from an EMBL/GenBank/DDBJ whole genome shotgun (WGS) entry which is preliminary data.</text>
</comment>
<dbReference type="Proteomes" id="UP000886750">
    <property type="component" value="Unassembled WGS sequence"/>
</dbReference>
<keyword evidence="1" id="KW-0472">Membrane</keyword>
<feature type="transmembrane region" description="Helical" evidence="1">
    <location>
        <begin position="48"/>
        <end position="66"/>
    </location>
</feature>
<reference evidence="2" key="2">
    <citation type="submission" date="2021-04" db="EMBL/GenBank/DDBJ databases">
        <authorList>
            <person name="Gilroy R."/>
        </authorList>
    </citation>
    <scope>NUCLEOTIDE SEQUENCE</scope>
    <source>
        <strain evidence="2">1345</strain>
    </source>
</reference>
<sequence>MANRQRTEGQARRDFIKLCAFIALIVSAFTFTFGGLFRGSVAGNILDLIAKIALLVAIGFPAYFYSRGLGKAWRIIFWIALVIYVAGCVLGMFSINLGAN</sequence>
<evidence type="ECO:0000313" key="2">
    <source>
        <dbReference type="EMBL" id="HIY97057.1"/>
    </source>
</evidence>
<evidence type="ECO:0000256" key="1">
    <source>
        <dbReference type="SAM" id="Phobius"/>
    </source>
</evidence>
<proteinExistence type="predicted"/>
<gene>
    <name evidence="2" type="ORF">H9729_05155</name>
</gene>
<dbReference type="AlphaFoldDB" id="A0A9D1ZV58"/>
<keyword evidence="1" id="KW-0812">Transmembrane</keyword>
<organism evidence="2 3">
    <name type="scientific">Candidatus Borkfalkia excrementigallinarum</name>
    <dbReference type="NCBI Taxonomy" id="2838506"/>
    <lineage>
        <taxon>Bacteria</taxon>
        <taxon>Bacillati</taxon>
        <taxon>Bacillota</taxon>
        <taxon>Clostridia</taxon>
        <taxon>Christensenellales</taxon>
        <taxon>Christensenellaceae</taxon>
        <taxon>Candidatus Borkfalkia</taxon>
    </lineage>
</organism>